<dbReference type="Pfam" id="PF07645">
    <property type="entry name" value="EGF_CA"/>
    <property type="match status" value="2"/>
</dbReference>
<dbReference type="PANTHER" id="PTHR24050:SF25">
    <property type="entry name" value="COMPLEMENT COMPONENT C1Q RECEPTOR"/>
    <property type="match status" value="1"/>
</dbReference>
<proteinExistence type="inferred from homology"/>
<dbReference type="NCBIfam" id="NF040941">
    <property type="entry name" value="GGGWT_bact"/>
    <property type="match status" value="1"/>
</dbReference>
<evidence type="ECO:0000259" key="8">
    <source>
        <dbReference type="PROSITE" id="PS51406"/>
    </source>
</evidence>
<dbReference type="PROSITE" id="PS00010">
    <property type="entry name" value="ASX_HYDROXYL"/>
    <property type="match status" value="2"/>
</dbReference>
<dbReference type="PROSITE" id="PS51406">
    <property type="entry name" value="FIBRINOGEN_C_2"/>
    <property type="match status" value="1"/>
</dbReference>
<dbReference type="Gene3D" id="2.10.25.10">
    <property type="entry name" value="Laminin"/>
    <property type="match status" value="3"/>
</dbReference>
<dbReference type="SMART" id="SM00181">
    <property type="entry name" value="EGF"/>
    <property type="match status" value="3"/>
</dbReference>
<comment type="caution">
    <text evidence="6">Lacks conserved residue(s) required for the propagation of feature annotation.</text>
</comment>
<dbReference type="PROSITE" id="PS50026">
    <property type="entry name" value="EGF_3"/>
    <property type="match status" value="3"/>
</dbReference>
<dbReference type="InterPro" id="IPR002181">
    <property type="entry name" value="Fibrinogen_a/b/g_C_dom"/>
</dbReference>
<feature type="domain" description="EGF-like" evidence="7">
    <location>
        <begin position="29"/>
        <end position="65"/>
    </location>
</feature>
<dbReference type="FunFam" id="2.10.25.10:FF:000038">
    <property type="entry name" value="Fibrillin 2"/>
    <property type="match status" value="2"/>
</dbReference>
<dbReference type="PROSITE" id="PS01187">
    <property type="entry name" value="EGF_CA"/>
    <property type="match status" value="2"/>
</dbReference>
<dbReference type="Gene3D" id="2.60.120.1000">
    <property type="match status" value="1"/>
</dbReference>
<keyword evidence="5 6" id="KW-1015">Disulfide bond</keyword>
<dbReference type="AlphaFoldDB" id="A7S3W5"/>
<evidence type="ECO:0000259" key="7">
    <source>
        <dbReference type="PROSITE" id="PS50026"/>
    </source>
</evidence>
<dbReference type="EMBL" id="DS469575">
    <property type="protein sequence ID" value="EDO41609.1"/>
    <property type="molecule type" value="Genomic_DNA"/>
</dbReference>
<dbReference type="SUPFAM" id="SSF57184">
    <property type="entry name" value="Growth factor receptor domain"/>
    <property type="match status" value="1"/>
</dbReference>
<dbReference type="eggNOG" id="KOG1217">
    <property type="taxonomic scope" value="Eukaryota"/>
</dbReference>
<dbReference type="STRING" id="45351.A7S3W5"/>
<dbReference type="Pfam" id="PF00147">
    <property type="entry name" value="Fibrinogen_C"/>
    <property type="match status" value="1"/>
</dbReference>
<dbReference type="SUPFAM" id="SSF56496">
    <property type="entry name" value="Fibrinogen C-terminal domain-like"/>
    <property type="match status" value="1"/>
</dbReference>
<protein>
    <submittedName>
        <fullName evidence="9">Uncharacterized protein</fullName>
    </submittedName>
</protein>
<dbReference type="InterPro" id="IPR001881">
    <property type="entry name" value="EGF-like_Ca-bd_dom"/>
</dbReference>
<dbReference type="PROSITE" id="PS00022">
    <property type="entry name" value="EGF_1"/>
    <property type="match status" value="1"/>
</dbReference>
<comment type="similarity">
    <text evidence="1">Belongs to the EGF domain peptide family.</text>
</comment>
<dbReference type="Proteomes" id="UP000001593">
    <property type="component" value="Unassembled WGS sequence"/>
</dbReference>
<dbReference type="InterPro" id="IPR018097">
    <property type="entry name" value="EGF_Ca-bd_CS"/>
</dbReference>
<dbReference type="InterPro" id="IPR000152">
    <property type="entry name" value="EGF-type_Asp/Asn_hydroxyl_site"/>
</dbReference>
<dbReference type="GO" id="GO:0005509">
    <property type="term" value="F:calcium ion binding"/>
    <property type="evidence" value="ECO:0007669"/>
    <property type="project" value="InterPro"/>
</dbReference>
<keyword evidence="4" id="KW-0677">Repeat</keyword>
<reference evidence="9 10" key="1">
    <citation type="journal article" date="2007" name="Science">
        <title>Sea anemone genome reveals ancestral eumetazoan gene repertoire and genomic organization.</title>
        <authorList>
            <person name="Putnam N.H."/>
            <person name="Srivastava M."/>
            <person name="Hellsten U."/>
            <person name="Dirks B."/>
            <person name="Chapman J."/>
            <person name="Salamov A."/>
            <person name="Terry A."/>
            <person name="Shapiro H."/>
            <person name="Lindquist E."/>
            <person name="Kapitonov V.V."/>
            <person name="Jurka J."/>
            <person name="Genikhovich G."/>
            <person name="Grigoriev I.V."/>
            <person name="Lucas S.M."/>
            <person name="Steele R.E."/>
            <person name="Finnerty J.R."/>
            <person name="Technau U."/>
            <person name="Martindale M.Q."/>
            <person name="Rokhsar D.S."/>
        </authorList>
    </citation>
    <scope>NUCLEOTIDE SEQUENCE [LARGE SCALE GENOMIC DNA]</scope>
    <source>
        <strain evidence="10">CH2 X CH6</strain>
    </source>
</reference>
<feature type="domain" description="Fibrinogen C-terminal" evidence="8">
    <location>
        <begin position="167"/>
        <end position="220"/>
    </location>
</feature>
<keyword evidence="3" id="KW-0732">Signal</keyword>
<feature type="domain" description="EGF-like" evidence="7">
    <location>
        <begin position="122"/>
        <end position="163"/>
    </location>
</feature>
<dbReference type="PhylomeDB" id="A7S3W5"/>
<dbReference type="HOGENOM" id="CLU_716314_0_0_1"/>
<gene>
    <name evidence="9" type="ORF">NEMVEDRAFT_v1g206394</name>
</gene>
<dbReference type="InterPro" id="IPR000742">
    <property type="entry name" value="EGF"/>
</dbReference>
<dbReference type="InterPro" id="IPR009030">
    <property type="entry name" value="Growth_fac_rcpt_cys_sf"/>
</dbReference>
<evidence type="ECO:0000313" key="10">
    <source>
        <dbReference type="Proteomes" id="UP000001593"/>
    </source>
</evidence>
<accession>A7S3W5</accession>
<dbReference type="PANTHER" id="PTHR24050">
    <property type="entry name" value="PA14 DOMAIN-CONTAINING PROTEIN"/>
    <property type="match status" value="1"/>
</dbReference>
<evidence type="ECO:0000256" key="2">
    <source>
        <dbReference type="ARBA" id="ARBA00022536"/>
    </source>
</evidence>
<name>A7S3W5_NEMVE</name>
<dbReference type="InterPro" id="IPR036056">
    <property type="entry name" value="Fibrinogen-like_C"/>
</dbReference>
<keyword evidence="2 6" id="KW-0245">EGF-like domain</keyword>
<evidence type="ECO:0000256" key="6">
    <source>
        <dbReference type="PROSITE-ProRule" id="PRU00076"/>
    </source>
</evidence>
<evidence type="ECO:0000256" key="1">
    <source>
        <dbReference type="ARBA" id="ARBA00006373"/>
    </source>
</evidence>
<dbReference type="CDD" id="cd00054">
    <property type="entry name" value="EGF_CA"/>
    <property type="match status" value="2"/>
</dbReference>
<evidence type="ECO:0000256" key="4">
    <source>
        <dbReference type="ARBA" id="ARBA00022737"/>
    </source>
</evidence>
<dbReference type="InterPro" id="IPR049883">
    <property type="entry name" value="NOTCH1_EGF-like"/>
</dbReference>
<keyword evidence="10" id="KW-1185">Reference proteome</keyword>
<evidence type="ECO:0000256" key="5">
    <source>
        <dbReference type="ARBA" id="ARBA00023157"/>
    </source>
</evidence>
<evidence type="ECO:0000313" key="9">
    <source>
        <dbReference type="EMBL" id="EDO41609.1"/>
    </source>
</evidence>
<evidence type="ECO:0000256" key="3">
    <source>
        <dbReference type="ARBA" id="ARBA00022729"/>
    </source>
</evidence>
<feature type="domain" description="EGF-like" evidence="7">
    <location>
        <begin position="67"/>
        <end position="107"/>
    </location>
</feature>
<dbReference type="InParanoid" id="A7S3W5"/>
<organism evidence="9 10">
    <name type="scientific">Nematostella vectensis</name>
    <name type="common">Starlet sea anemone</name>
    <dbReference type="NCBI Taxonomy" id="45351"/>
    <lineage>
        <taxon>Eukaryota</taxon>
        <taxon>Metazoa</taxon>
        <taxon>Cnidaria</taxon>
        <taxon>Anthozoa</taxon>
        <taxon>Hexacorallia</taxon>
        <taxon>Actiniaria</taxon>
        <taxon>Edwardsiidae</taxon>
        <taxon>Nematostella</taxon>
    </lineage>
</organism>
<dbReference type="SMART" id="SM00179">
    <property type="entry name" value="EGF_CA"/>
    <property type="match status" value="2"/>
</dbReference>
<sequence length="386" mass="41315">MTQPNIAPCSASESESFRTLWLNFVRMGTENRCRENPCNFTCLAGFGDKKYKCACPAGMTGEDCMTDIDECQTGQITCPALKTCENTMGSYWCACQPGYQADGDGCKELPNSCSIAKIYLLDFDECAENKHNCDAVAGTCANTIGNFTCSCKNGFVGDGVTCTGSGATSDQPGRSCKAIIDAFSAVTSGNFYIKPDWSGATPAFQAYCDMETDGGGWTLVWSYSFTHPNAFTQIHNTITVHPTSMRGANPSTTTPSSEAVDGAMDPSFWDAIGTEFLLKSNINNWIACIPRNAAVGATWSAGDVSCRVVEAKSTTCPSVVPDTLFKDKYCGFGLSKTGSKTCVYWNLCDSSGVPVHDPCCLDQPAVAMITSILAASKTPRGNFYLR</sequence>
<dbReference type="InterPro" id="IPR052235">
    <property type="entry name" value="Nephronectin_domain"/>
</dbReference>
<feature type="disulfide bond" evidence="6">
    <location>
        <begin position="55"/>
        <end position="64"/>
    </location>
</feature>
<dbReference type="PROSITE" id="PS01186">
    <property type="entry name" value="EGF_2"/>
    <property type="match status" value="2"/>
</dbReference>